<dbReference type="SUPFAM" id="SSF52467">
    <property type="entry name" value="DHS-like NAD/FAD-binding domain"/>
    <property type="match status" value="1"/>
</dbReference>
<dbReference type="EMBL" id="UWPJ01000008">
    <property type="protein sequence ID" value="VCU68774.1"/>
    <property type="molecule type" value="Genomic_DNA"/>
</dbReference>
<evidence type="ECO:0000256" key="3">
    <source>
        <dbReference type="RuleBase" id="RU362132"/>
    </source>
</evidence>
<dbReference type="InterPro" id="IPR012000">
    <property type="entry name" value="Thiamin_PyroP_enz_cen_dom"/>
</dbReference>
<proteinExistence type="inferred from homology"/>
<name>A0A3P4AXG9_9BURK</name>
<keyword evidence="2 3" id="KW-0786">Thiamine pyrophosphate</keyword>
<feature type="domain" description="Thiamine pyrophosphate enzyme TPP-binding" evidence="6">
    <location>
        <begin position="430"/>
        <end position="580"/>
    </location>
</feature>
<accession>A0A3P4AXG9</accession>
<dbReference type="GO" id="GO:0030976">
    <property type="term" value="F:thiamine pyrophosphate binding"/>
    <property type="evidence" value="ECO:0007669"/>
    <property type="project" value="InterPro"/>
</dbReference>
<dbReference type="RefSeq" id="WP_222929213.1">
    <property type="nucleotide sequence ID" value="NZ_UWPJ01000008.1"/>
</dbReference>
<keyword evidence="8" id="KW-0456">Lyase</keyword>
<gene>
    <name evidence="8" type="primary">mdlC_4</name>
    <name evidence="8" type="ORF">PIGHUM_00832</name>
</gene>
<evidence type="ECO:0000259" key="5">
    <source>
        <dbReference type="Pfam" id="PF00205"/>
    </source>
</evidence>
<dbReference type="GO" id="GO:0003984">
    <property type="term" value="F:acetolactate synthase activity"/>
    <property type="evidence" value="ECO:0007669"/>
    <property type="project" value="TreeGrafter"/>
</dbReference>
<protein>
    <submittedName>
        <fullName evidence="8">Benzoylformate decarboxylase</fullName>
        <ecNumber evidence="8">4.1.1.7</ecNumber>
    </submittedName>
</protein>
<dbReference type="Pfam" id="PF02776">
    <property type="entry name" value="TPP_enzyme_N"/>
    <property type="match status" value="1"/>
</dbReference>
<dbReference type="Pfam" id="PF00205">
    <property type="entry name" value="TPP_enzyme_M"/>
    <property type="match status" value="1"/>
</dbReference>
<dbReference type="AlphaFoldDB" id="A0A3P4AXG9"/>
<evidence type="ECO:0000259" key="6">
    <source>
        <dbReference type="Pfam" id="PF02775"/>
    </source>
</evidence>
<dbReference type="Pfam" id="PF02775">
    <property type="entry name" value="TPP_enzyme_C"/>
    <property type="match status" value="1"/>
</dbReference>
<dbReference type="NCBIfam" id="NF006203">
    <property type="entry name" value="PRK08327.1"/>
    <property type="match status" value="1"/>
</dbReference>
<evidence type="ECO:0000256" key="1">
    <source>
        <dbReference type="ARBA" id="ARBA00007812"/>
    </source>
</evidence>
<dbReference type="InterPro" id="IPR012001">
    <property type="entry name" value="Thiamin_PyroP_enz_TPP-bd_dom"/>
</dbReference>
<dbReference type="GO" id="GO:0009099">
    <property type="term" value="P:L-valine biosynthetic process"/>
    <property type="evidence" value="ECO:0007669"/>
    <property type="project" value="TreeGrafter"/>
</dbReference>
<dbReference type="SUPFAM" id="SSF52518">
    <property type="entry name" value="Thiamin diphosphate-binding fold (THDP-binding)"/>
    <property type="match status" value="2"/>
</dbReference>
<evidence type="ECO:0000256" key="2">
    <source>
        <dbReference type="ARBA" id="ARBA00023052"/>
    </source>
</evidence>
<feature type="domain" description="Thiamine pyrophosphate enzyme N-terminal TPP-binding" evidence="7">
    <location>
        <begin position="31"/>
        <end position="147"/>
    </location>
</feature>
<dbReference type="GO" id="GO:0050660">
    <property type="term" value="F:flavin adenine dinucleotide binding"/>
    <property type="evidence" value="ECO:0007669"/>
    <property type="project" value="TreeGrafter"/>
</dbReference>
<dbReference type="Gene3D" id="3.40.50.1220">
    <property type="entry name" value="TPP-binding domain"/>
    <property type="match status" value="1"/>
</dbReference>
<dbReference type="InterPro" id="IPR029035">
    <property type="entry name" value="DHS-like_NAD/FAD-binding_dom"/>
</dbReference>
<evidence type="ECO:0000313" key="9">
    <source>
        <dbReference type="Proteomes" id="UP000277294"/>
    </source>
</evidence>
<dbReference type="CDD" id="cd07035">
    <property type="entry name" value="TPP_PYR_POX_like"/>
    <property type="match status" value="1"/>
</dbReference>
<dbReference type="Gene3D" id="3.40.50.970">
    <property type="match status" value="2"/>
</dbReference>
<feature type="region of interest" description="Disordered" evidence="4">
    <location>
        <begin position="1"/>
        <end position="20"/>
    </location>
</feature>
<evidence type="ECO:0000256" key="4">
    <source>
        <dbReference type="SAM" id="MobiDB-lite"/>
    </source>
</evidence>
<dbReference type="GO" id="GO:0000287">
    <property type="term" value="F:magnesium ion binding"/>
    <property type="evidence" value="ECO:0007669"/>
    <property type="project" value="InterPro"/>
</dbReference>
<sequence>MTPNQRAGMRELPAAPRKHTHMRICETTTPAEAMLMALKDSGVDYLFANAGNDFAPIIEALANPGLADSVPEPVTCMHETLAVGMAHGYYLATGRMQAVMVHVNVGMANALCGLLNAHSDNIPLFLLAGRTPLTEHGRPGARLTPVQYGQELYDQNAMIRELVKWEYELRYPEQACSLVGRAAALAMDEPRGPVFLGFPREPLLDPLPPGVRLENFAVAQPTASHPDPQAIELLARRLAGAERPLIVAERGDPAGRVGAALARLADACAIPVIEISPVRNVMPSRHPMMLGYDAAGHLDAADVILVVDASTPWVEHLHRPGSGKWIAHLGPDTLCRRQPVRSFQTDMAIDCNTVAGLEALHAALAPRVGDVRERHAHYRSLSERRWRQAAESVARDAGPAISGACLSAHISDILGDEGMCFSELGAIPDYMDLKGSNRYFFTPYSGGLGWGMSAALGAQMADRDRLVVACVGDGSYVFANPVACHQMAEARDLPLLTIIKNNGMWNAVRRATLGVHRDGHAAACEVMPLTSLAPVPAYSLVAQASRAHVEVVERADQLAGALERSVNVIRREKRQALVDVRTSLSATH</sequence>
<dbReference type="Proteomes" id="UP000277294">
    <property type="component" value="Unassembled WGS sequence"/>
</dbReference>
<organism evidence="8 9">
    <name type="scientific">Pigmentiphaga humi</name>
    <dbReference type="NCBI Taxonomy" id="2478468"/>
    <lineage>
        <taxon>Bacteria</taxon>
        <taxon>Pseudomonadati</taxon>
        <taxon>Pseudomonadota</taxon>
        <taxon>Betaproteobacteria</taxon>
        <taxon>Burkholderiales</taxon>
        <taxon>Alcaligenaceae</taxon>
        <taxon>Pigmentiphaga</taxon>
    </lineage>
</organism>
<evidence type="ECO:0000313" key="8">
    <source>
        <dbReference type="EMBL" id="VCU68774.1"/>
    </source>
</evidence>
<dbReference type="InterPro" id="IPR011766">
    <property type="entry name" value="TPP_enzyme_TPP-bd"/>
</dbReference>
<dbReference type="GO" id="GO:0005948">
    <property type="term" value="C:acetolactate synthase complex"/>
    <property type="evidence" value="ECO:0007669"/>
    <property type="project" value="TreeGrafter"/>
</dbReference>
<evidence type="ECO:0000259" key="7">
    <source>
        <dbReference type="Pfam" id="PF02776"/>
    </source>
</evidence>
<keyword evidence="9" id="KW-1185">Reference proteome</keyword>
<dbReference type="GO" id="GO:0009097">
    <property type="term" value="P:isoleucine biosynthetic process"/>
    <property type="evidence" value="ECO:0007669"/>
    <property type="project" value="TreeGrafter"/>
</dbReference>
<reference evidence="8 9" key="1">
    <citation type="submission" date="2018-10" db="EMBL/GenBank/DDBJ databases">
        <authorList>
            <person name="Criscuolo A."/>
        </authorList>
    </citation>
    <scope>NUCLEOTIDE SEQUENCE [LARGE SCALE GENOMIC DNA]</scope>
    <source>
        <strain evidence="8">DnA1</strain>
    </source>
</reference>
<dbReference type="PANTHER" id="PTHR18968:SF13">
    <property type="entry name" value="ACETOLACTATE SYNTHASE CATALYTIC SUBUNIT, MITOCHONDRIAL"/>
    <property type="match status" value="1"/>
</dbReference>
<feature type="domain" description="Thiamine pyrophosphate enzyme central" evidence="5">
    <location>
        <begin position="232"/>
        <end position="317"/>
    </location>
</feature>
<dbReference type="EC" id="4.1.1.7" evidence="8"/>
<dbReference type="InterPro" id="IPR029061">
    <property type="entry name" value="THDP-binding"/>
</dbReference>
<dbReference type="PANTHER" id="PTHR18968">
    <property type="entry name" value="THIAMINE PYROPHOSPHATE ENZYMES"/>
    <property type="match status" value="1"/>
</dbReference>
<comment type="similarity">
    <text evidence="1 3">Belongs to the TPP enzyme family.</text>
</comment>
<dbReference type="GO" id="GO:0050695">
    <property type="term" value="F:benzoylformate decarboxylase activity"/>
    <property type="evidence" value="ECO:0007669"/>
    <property type="project" value="UniProtKB-EC"/>
</dbReference>
<dbReference type="InterPro" id="IPR045229">
    <property type="entry name" value="TPP_enz"/>
</dbReference>
<dbReference type="CDD" id="cd02002">
    <property type="entry name" value="TPP_BFDC"/>
    <property type="match status" value="1"/>
</dbReference>